<dbReference type="FunFam" id="3.30.70.330:FF:000016">
    <property type="entry name" value="CUGBP Elav-like family member 1 isoform 2"/>
    <property type="match status" value="1"/>
</dbReference>
<evidence type="ECO:0000256" key="9">
    <source>
        <dbReference type="PROSITE-ProRule" id="PRU00176"/>
    </source>
</evidence>
<dbReference type="PROSITE" id="PS50102">
    <property type="entry name" value="RRM"/>
    <property type="match status" value="3"/>
</dbReference>
<dbReference type="InterPro" id="IPR035979">
    <property type="entry name" value="RBD_domain_sf"/>
</dbReference>
<keyword evidence="12" id="KW-1185">Reference proteome</keyword>
<keyword evidence="6" id="KW-0677">Repeat</keyword>
<organism evidence="11 12">
    <name type="scientific">Anabas testudineus</name>
    <name type="common">Climbing perch</name>
    <name type="synonym">Anthias testudineus</name>
    <dbReference type="NCBI Taxonomy" id="64144"/>
    <lineage>
        <taxon>Eukaryota</taxon>
        <taxon>Metazoa</taxon>
        <taxon>Chordata</taxon>
        <taxon>Craniata</taxon>
        <taxon>Vertebrata</taxon>
        <taxon>Euteleostomi</taxon>
        <taxon>Actinopterygii</taxon>
        <taxon>Neopterygii</taxon>
        <taxon>Teleostei</taxon>
        <taxon>Neoteleostei</taxon>
        <taxon>Acanthomorphata</taxon>
        <taxon>Anabantaria</taxon>
        <taxon>Anabantiformes</taxon>
        <taxon>Anabantoidei</taxon>
        <taxon>Anabantidae</taxon>
        <taxon>Anabas</taxon>
    </lineage>
</organism>
<dbReference type="InterPro" id="IPR034199">
    <property type="entry name" value="CELF1/2_RRM3"/>
</dbReference>
<dbReference type="GO" id="GO:0005737">
    <property type="term" value="C:cytoplasm"/>
    <property type="evidence" value="ECO:0007669"/>
    <property type="project" value="UniProtKB-SubCell"/>
</dbReference>
<dbReference type="GO" id="GO:0003723">
    <property type="term" value="F:RNA binding"/>
    <property type="evidence" value="ECO:0007669"/>
    <property type="project" value="UniProtKB-UniRule"/>
</dbReference>
<dbReference type="InterPro" id="IPR000504">
    <property type="entry name" value="RRM_dom"/>
</dbReference>
<keyword evidence="8" id="KW-0539">Nucleus</keyword>
<dbReference type="InterPro" id="IPR034198">
    <property type="entry name" value="CELF1/2_RRM2"/>
</dbReference>
<dbReference type="AlphaFoldDB" id="A0A3Q1JMP1"/>
<gene>
    <name evidence="11" type="primary">CELF2</name>
</gene>
<keyword evidence="4" id="KW-0963">Cytoplasm</keyword>
<dbReference type="InterPro" id="IPR012677">
    <property type="entry name" value="Nucleotide-bd_a/b_plait_sf"/>
</dbReference>
<sequence>HSLSIYFSPQFIMTHLMNGALEHSDQPDPDAIKMFVGQIPRSWSEKELKELFEPYGAVYQINILRDRSQNPPQSKGCCFVTFYTRKAALEAQNALHNIKTLTGMHHPIQMKPADSEKSNAVEDRKLFIGMVSKKCNENDIRVMFSAFGQIEECRILRGPDGLSRGCAFVTFSTRAMAQNAIKAMHQSQTMEGCSSPIVVKFADTQKDKEQRRLQQQLAQQMQQLNSATTWGSLTGLGGLTPQYLAVRRALQNLATLAAAAAAAQNSASPSTANPLSSNAASLGALASPAGTTASSNAGAMNSLTSLGTLQGLAGATVGLNNINALAGSVNSMAALNGGLGGAGLTNGTAGTMDALTQAYSGIQQYAAAALPTLYSQSLLQQQGAAGSQKEGPEGANLFIYHLPQEFGDQDILQMFMPFGNVVSAKVFIDKQTNLSKCFGFVSYDNPVSAQAAIQAMNGFQIGMKRLKVQLKRSKNDSKPY</sequence>
<evidence type="ECO:0000256" key="5">
    <source>
        <dbReference type="ARBA" id="ARBA00022664"/>
    </source>
</evidence>
<evidence type="ECO:0000256" key="7">
    <source>
        <dbReference type="ARBA" id="ARBA00022884"/>
    </source>
</evidence>
<evidence type="ECO:0000259" key="10">
    <source>
        <dbReference type="PROSITE" id="PS50102"/>
    </source>
</evidence>
<name>A0A3Q1JMP1_ANATE</name>
<evidence type="ECO:0000313" key="11">
    <source>
        <dbReference type="Ensembl" id="ENSATEP00000031929.2"/>
    </source>
</evidence>
<dbReference type="FunFam" id="3.30.70.330:FF:000013">
    <property type="entry name" value="CUGBP Elav-like family member 1 isoform 2"/>
    <property type="match status" value="1"/>
</dbReference>
<dbReference type="GO" id="GO:0005634">
    <property type="term" value="C:nucleus"/>
    <property type="evidence" value="ECO:0007669"/>
    <property type="project" value="UniProtKB-SubCell"/>
</dbReference>
<feature type="domain" description="RRM" evidence="10">
    <location>
        <begin position="32"/>
        <end position="115"/>
    </location>
</feature>
<dbReference type="SMART" id="SM00360">
    <property type="entry name" value="RRM"/>
    <property type="match status" value="3"/>
</dbReference>
<dbReference type="Ensembl" id="ENSATET00000032397.3">
    <property type="protein sequence ID" value="ENSATEP00000031929.2"/>
    <property type="gene ID" value="ENSATEG00000021942.3"/>
</dbReference>
<evidence type="ECO:0000256" key="1">
    <source>
        <dbReference type="ARBA" id="ARBA00004123"/>
    </source>
</evidence>
<comment type="similarity">
    <text evidence="3">Belongs to the CELF/BRUNOL family.</text>
</comment>
<evidence type="ECO:0000256" key="4">
    <source>
        <dbReference type="ARBA" id="ARBA00022490"/>
    </source>
</evidence>
<evidence type="ECO:0000313" key="12">
    <source>
        <dbReference type="Proteomes" id="UP000265040"/>
    </source>
</evidence>
<comment type="subcellular location">
    <subcellularLocation>
        <location evidence="2">Cytoplasm</location>
    </subcellularLocation>
    <subcellularLocation>
        <location evidence="1">Nucleus</location>
    </subcellularLocation>
</comment>
<evidence type="ECO:0000256" key="6">
    <source>
        <dbReference type="ARBA" id="ARBA00022737"/>
    </source>
</evidence>
<evidence type="ECO:0000256" key="2">
    <source>
        <dbReference type="ARBA" id="ARBA00004496"/>
    </source>
</evidence>
<proteinExistence type="inferred from homology"/>
<keyword evidence="5" id="KW-0507">mRNA processing</keyword>
<dbReference type="CDD" id="cd12634">
    <property type="entry name" value="RRM2_CELF1_2"/>
    <property type="match status" value="1"/>
</dbReference>
<reference evidence="11" key="3">
    <citation type="submission" date="2025-09" db="UniProtKB">
        <authorList>
            <consortium name="Ensembl"/>
        </authorList>
    </citation>
    <scope>IDENTIFICATION</scope>
</reference>
<feature type="domain" description="RRM" evidence="10">
    <location>
        <begin position="395"/>
        <end position="473"/>
    </location>
</feature>
<dbReference type="CDD" id="cd12638">
    <property type="entry name" value="RRM3_CELF1_2"/>
    <property type="match status" value="1"/>
</dbReference>
<dbReference type="GeneTree" id="ENSGT00940000155461"/>
<reference evidence="11" key="1">
    <citation type="submission" date="2021-04" db="EMBL/GenBank/DDBJ databases">
        <authorList>
            <consortium name="Wellcome Sanger Institute Data Sharing"/>
        </authorList>
    </citation>
    <scope>NUCLEOTIDE SEQUENCE [LARGE SCALE GENOMIC DNA]</scope>
</reference>
<reference evidence="11" key="2">
    <citation type="submission" date="2025-08" db="UniProtKB">
        <authorList>
            <consortium name="Ensembl"/>
        </authorList>
    </citation>
    <scope>IDENTIFICATION</scope>
</reference>
<dbReference type="Pfam" id="PF00076">
    <property type="entry name" value="RRM_1"/>
    <property type="match status" value="3"/>
</dbReference>
<dbReference type="CDD" id="cd12631">
    <property type="entry name" value="RRM1_CELF1_2_Bruno"/>
    <property type="match status" value="1"/>
</dbReference>
<protein>
    <recommendedName>
        <fullName evidence="10">RRM domain-containing protein</fullName>
    </recommendedName>
</protein>
<dbReference type="Gene3D" id="3.30.70.330">
    <property type="match status" value="3"/>
</dbReference>
<dbReference type="Proteomes" id="UP000265040">
    <property type="component" value="Chromosome 23"/>
</dbReference>
<dbReference type="PANTHER" id="PTHR24012">
    <property type="entry name" value="RNA BINDING PROTEIN"/>
    <property type="match status" value="1"/>
</dbReference>
<feature type="domain" description="RRM" evidence="10">
    <location>
        <begin position="124"/>
        <end position="204"/>
    </location>
</feature>
<dbReference type="SUPFAM" id="SSF54928">
    <property type="entry name" value="RNA-binding domain, RBD"/>
    <property type="match status" value="2"/>
</dbReference>
<evidence type="ECO:0000256" key="3">
    <source>
        <dbReference type="ARBA" id="ARBA00009621"/>
    </source>
</evidence>
<dbReference type="FunFam" id="3.30.70.330:FF:000015">
    <property type="entry name" value="CUGBP Elav-like family member 1 isoform 2"/>
    <property type="match status" value="1"/>
</dbReference>
<evidence type="ECO:0000256" key="8">
    <source>
        <dbReference type="ARBA" id="ARBA00023242"/>
    </source>
</evidence>
<dbReference type="GO" id="GO:0006397">
    <property type="term" value="P:mRNA processing"/>
    <property type="evidence" value="ECO:0007669"/>
    <property type="project" value="UniProtKB-KW"/>
</dbReference>
<keyword evidence="7 9" id="KW-0694">RNA-binding</keyword>
<accession>A0A3Q1JMP1</accession>
<dbReference type="InterPro" id="IPR034196">
    <property type="entry name" value="CELF1/2_RRM1"/>
</dbReference>